<dbReference type="PANTHER" id="PTHR35983:SF1">
    <property type="entry name" value="UPF0166 PROTEIN TM_0021"/>
    <property type="match status" value="1"/>
</dbReference>
<dbReference type="InterPro" id="IPR015867">
    <property type="entry name" value="N-reg_PII/ATP_PRibTrfase_C"/>
</dbReference>
<dbReference type="Proteomes" id="UP000184334">
    <property type="component" value="Unassembled WGS sequence"/>
</dbReference>
<proteinExistence type="inferred from homology"/>
<dbReference type="EMBL" id="FQUI01000001">
    <property type="protein sequence ID" value="SHE27790.1"/>
    <property type="molecule type" value="Genomic_DNA"/>
</dbReference>
<protein>
    <recommendedName>
        <fullName evidence="4">PII-like signaling protein</fullName>
    </recommendedName>
</protein>
<dbReference type="Pfam" id="PF02641">
    <property type="entry name" value="DUF190"/>
    <property type="match status" value="1"/>
</dbReference>
<comment type="similarity">
    <text evidence="1">Belongs to the UPF0166 family.</text>
</comment>
<dbReference type="Gene3D" id="3.30.70.120">
    <property type="match status" value="1"/>
</dbReference>
<dbReference type="InterPro" id="IPR003793">
    <property type="entry name" value="UPF0166"/>
</dbReference>
<dbReference type="InterPro" id="IPR011322">
    <property type="entry name" value="N-reg_PII-like_a/b"/>
</dbReference>
<dbReference type="SUPFAM" id="SSF54913">
    <property type="entry name" value="GlnB-like"/>
    <property type="match status" value="1"/>
</dbReference>
<comment type="caution">
    <text evidence="2">The sequence shown here is derived from an EMBL/GenBank/DDBJ whole genome shotgun (WGS) entry which is preliminary data.</text>
</comment>
<dbReference type="OrthoDB" id="9795599at2"/>
<evidence type="ECO:0000313" key="2">
    <source>
        <dbReference type="EMBL" id="SHE27790.1"/>
    </source>
</evidence>
<dbReference type="PANTHER" id="PTHR35983">
    <property type="entry name" value="UPF0166 PROTEIN TM_0021"/>
    <property type="match status" value="1"/>
</dbReference>
<name>A0A1M4S6I5_MARH1</name>
<accession>A0A1M4S6I5</accession>
<dbReference type="AlphaFoldDB" id="A0A1M4S6I5"/>
<reference evidence="2" key="1">
    <citation type="submission" date="2016-11" db="EMBL/GenBank/DDBJ databases">
        <authorList>
            <person name="Varghese N."/>
            <person name="Submissions S."/>
        </authorList>
    </citation>
    <scope>NUCLEOTIDE SEQUENCE [LARGE SCALE GENOMIC DNA]</scope>
    <source>
        <strain evidence="2">DSM 16785</strain>
    </source>
</reference>
<sequence>MNFLRIYLGESDHCGHEPVYKHIVKLCYEHGLKGVTVLKGVMGFGEKHHVHRVDFLTLSEDLPIVIEVVDENEKIRKLIEEIKKCNFDGLVVYWDVSTLRIKKEAL</sequence>
<dbReference type="RefSeq" id="WP_072862253.1">
    <property type="nucleotide sequence ID" value="NZ_FQUI01000001.1"/>
</dbReference>
<keyword evidence="3" id="KW-1185">Reference proteome</keyword>
<evidence type="ECO:0000313" key="3">
    <source>
        <dbReference type="Proteomes" id="UP000184334"/>
    </source>
</evidence>
<organism evidence="2 3">
    <name type="scientific">Marinitoga hydrogenitolerans (strain DSM 16785 / JCM 12826 / AT1271)</name>
    <dbReference type="NCBI Taxonomy" id="1122195"/>
    <lineage>
        <taxon>Bacteria</taxon>
        <taxon>Thermotogati</taxon>
        <taxon>Thermotogota</taxon>
        <taxon>Thermotogae</taxon>
        <taxon>Petrotogales</taxon>
        <taxon>Petrotogaceae</taxon>
        <taxon>Marinitoga</taxon>
    </lineage>
</organism>
<evidence type="ECO:0000256" key="1">
    <source>
        <dbReference type="ARBA" id="ARBA00010554"/>
    </source>
</evidence>
<gene>
    <name evidence="2" type="ORF">SAMN02745164_00082</name>
</gene>
<dbReference type="STRING" id="1122195.SAMN02745164_00082"/>
<evidence type="ECO:0008006" key="4">
    <source>
        <dbReference type="Google" id="ProtNLM"/>
    </source>
</evidence>